<comment type="caution">
    <text evidence="1">The sequence shown here is derived from an EMBL/GenBank/DDBJ whole genome shotgun (WGS) entry which is preliminary data.</text>
</comment>
<gene>
    <name evidence="1" type="ORF">LCGC14_2414910</name>
</gene>
<name>A0A0F9E3J8_9ZZZZ</name>
<proteinExistence type="predicted"/>
<organism evidence="1">
    <name type="scientific">marine sediment metagenome</name>
    <dbReference type="NCBI Taxonomy" id="412755"/>
    <lineage>
        <taxon>unclassified sequences</taxon>
        <taxon>metagenomes</taxon>
        <taxon>ecological metagenomes</taxon>
    </lineage>
</organism>
<feature type="non-terminal residue" evidence="1">
    <location>
        <position position="1"/>
    </location>
</feature>
<dbReference type="AlphaFoldDB" id="A0A0F9E3J8"/>
<protein>
    <submittedName>
        <fullName evidence="1">Uncharacterized protein</fullName>
    </submittedName>
</protein>
<evidence type="ECO:0000313" key="1">
    <source>
        <dbReference type="EMBL" id="KKL24481.1"/>
    </source>
</evidence>
<reference evidence="1" key="1">
    <citation type="journal article" date="2015" name="Nature">
        <title>Complex archaea that bridge the gap between prokaryotes and eukaryotes.</title>
        <authorList>
            <person name="Spang A."/>
            <person name="Saw J.H."/>
            <person name="Jorgensen S.L."/>
            <person name="Zaremba-Niedzwiedzka K."/>
            <person name="Martijn J."/>
            <person name="Lind A.E."/>
            <person name="van Eijk R."/>
            <person name="Schleper C."/>
            <person name="Guy L."/>
            <person name="Ettema T.J."/>
        </authorList>
    </citation>
    <scope>NUCLEOTIDE SEQUENCE</scope>
</reference>
<dbReference type="EMBL" id="LAZR01036578">
    <property type="protein sequence ID" value="KKL24481.1"/>
    <property type="molecule type" value="Genomic_DNA"/>
</dbReference>
<sequence length="231" mass="26223">IQMARDRIAREEALNRSSNAANLVQQDSVQFLADELNKPGSNAEGNVERYDEFVESRFQERTADFPEELKALTRQRLQAPRLKIRTKLAFHQEEQRKGETFSILDKSLDDAVQEAANDPTLANIQEQIESVATLNSLYKLSGSIDEEEAQATVEEELGATVVEATCEFEEEDGEKCGDPLVKRKLDANGDPVADDNGEPIMIPDKDLMDLTKIRFRKYMCRDHFTAERKKK</sequence>
<accession>A0A0F9E3J8</accession>